<dbReference type="AlphaFoldDB" id="A0A4D4N627"/>
<feature type="compositionally biased region" description="Polar residues" evidence="1">
    <location>
        <begin position="79"/>
        <end position="95"/>
    </location>
</feature>
<sequence>MDGVPGPEGERPSDEQLSAYRAEKRLLGRGGKPVSPSSLRLLFVRRRVYNVWAEQRVRTEVAAQSDIAHASADWGITAQYNKPVTPPTSLKSPRISSGAGRH</sequence>
<comment type="caution">
    <text evidence="3">The sequence shown here is derived from an EMBL/GenBank/DDBJ whole genome shotgun (WGS) entry which is preliminary data.</text>
</comment>
<evidence type="ECO:0000313" key="5">
    <source>
        <dbReference type="Proteomes" id="UP000302139"/>
    </source>
</evidence>
<reference evidence="2 5" key="2">
    <citation type="submission" date="2019-04" db="EMBL/GenBank/DDBJ databases">
        <title>Draft genome sequences of Streptomyces avermitilis NBRC 14893.</title>
        <authorList>
            <person name="Komaki H."/>
            <person name="Tamura T."/>
            <person name="Hosoyama A."/>
        </authorList>
    </citation>
    <scope>NUCLEOTIDE SEQUENCE [LARGE SCALE GENOMIC DNA]</scope>
    <source>
        <strain evidence="2 5">NBRC 14893</strain>
    </source>
</reference>
<feature type="region of interest" description="Disordered" evidence="1">
    <location>
        <begin position="79"/>
        <end position="102"/>
    </location>
</feature>
<organism evidence="3 4">
    <name type="scientific">Streptomyces avermitilis</name>
    <dbReference type="NCBI Taxonomy" id="33903"/>
    <lineage>
        <taxon>Bacteria</taxon>
        <taxon>Bacillati</taxon>
        <taxon>Actinomycetota</taxon>
        <taxon>Actinomycetes</taxon>
        <taxon>Kitasatosporales</taxon>
        <taxon>Streptomycetaceae</taxon>
        <taxon>Streptomyces</taxon>
    </lineage>
</organism>
<protein>
    <submittedName>
        <fullName evidence="3">Uncharacterized protein</fullName>
    </submittedName>
</protein>
<dbReference type="Proteomes" id="UP000302139">
    <property type="component" value="Unassembled WGS sequence"/>
</dbReference>
<accession>A0A4D4N627</accession>
<gene>
    <name evidence="2" type="ORF">SAV14893_091450</name>
    <name evidence="3" type="ORF">SAV31267_094960</name>
</gene>
<dbReference type="EMBL" id="BJHY01000002">
    <property type="protein sequence ID" value="GDY80011.1"/>
    <property type="molecule type" value="Genomic_DNA"/>
</dbReference>
<evidence type="ECO:0000313" key="3">
    <source>
        <dbReference type="EMBL" id="GDY80011.1"/>
    </source>
</evidence>
<dbReference type="Proteomes" id="UP000299211">
    <property type="component" value="Unassembled WGS sequence"/>
</dbReference>
<name>A0A4D4N627_STRAX</name>
<reference evidence="3 4" key="1">
    <citation type="submission" date="2019-04" db="EMBL/GenBank/DDBJ databases">
        <title>Draft genome sequences of Streptomyces avermitilis ATCC 31267.</title>
        <authorList>
            <person name="Komaki H."/>
            <person name="Tamura T."/>
            <person name="Hosoyama A."/>
        </authorList>
    </citation>
    <scope>NUCLEOTIDE SEQUENCE [LARGE SCALE GENOMIC DNA]</scope>
    <source>
        <strain evidence="3 4">ATCC 31267</strain>
    </source>
</reference>
<evidence type="ECO:0000313" key="4">
    <source>
        <dbReference type="Proteomes" id="UP000299211"/>
    </source>
</evidence>
<evidence type="ECO:0000313" key="2">
    <source>
        <dbReference type="EMBL" id="GDY69752.1"/>
    </source>
</evidence>
<dbReference type="EMBL" id="BJHX01000002">
    <property type="protein sequence ID" value="GDY69752.1"/>
    <property type="molecule type" value="Genomic_DNA"/>
</dbReference>
<evidence type="ECO:0000256" key="1">
    <source>
        <dbReference type="SAM" id="MobiDB-lite"/>
    </source>
</evidence>
<proteinExistence type="predicted"/>